<evidence type="ECO:0000313" key="2">
    <source>
        <dbReference type="Proteomes" id="UP000002718"/>
    </source>
</evidence>
<keyword evidence="2" id="KW-1185">Reference proteome</keyword>
<dbReference type="HOGENOM" id="CLU_2220392_0_0_4"/>
<dbReference type="EMBL" id="CP000103">
    <property type="protein sequence ID" value="ABB74444.1"/>
    <property type="molecule type" value="Genomic_DNA"/>
</dbReference>
<dbReference type="KEGG" id="nmu:Nmul_A1141"/>
<proteinExistence type="predicted"/>
<dbReference type="AlphaFoldDB" id="Q2Y9X7"/>
<reference evidence="2" key="1">
    <citation type="submission" date="2005-08" db="EMBL/GenBank/DDBJ databases">
        <title>Complete sequence of chromosome 1 of Nitrosospira multiformis ATCC 25196.</title>
        <authorList>
            <person name="Copeland A."/>
            <person name="Lucas S."/>
            <person name="Lapidus A."/>
            <person name="Barry K."/>
            <person name="Detter J.C."/>
            <person name="Glavina T."/>
            <person name="Hammon N."/>
            <person name="Israni S."/>
            <person name="Pitluck S."/>
            <person name="Chain P."/>
            <person name="Malfatti S."/>
            <person name="Shin M."/>
            <person name="Vergez L."/>
            <person name="Schmutz J."/>
            <person name="Larimer F."/>
            <person name="Land M."/>
            <person name="Hauser L."/>
            <person name="Kyrpides N."/>
            <person name="Lykidis A."/>
            <person name="Richardson P."/>
        </authorList>
    </citation>
    <scope>NUCLEOTIDE SEQUENCE [LARGE SCALE GENOMIC DNA]</scope>
    <source>
        <strain evidence="2">ATCC 25196 / NCIMB 11849 / C 71</strain>
    </source>
</reference>
<protein>
    <submittedName>
        <fullName evidence="1">Uncharacterized protein</fullName>
    </submittedName>
</protein>
<dbReference type="Proteomes" id="UP000002718">
    <property type="component" value="Chromosome"/>
</dbReference>
<name>Q2Y9X7_NITMU</name>
<accession>Q2Y9X7</accession>
<sequence>MTRITLYNKKFPFNRNFLPLEALSLQIALYRLMKVAFWPPLLCRSLPLGIAADRCWCIPRRFFFIKFAEIGCRIALDHRGGWGFIHRMFFVFTSGQRSSCQHNGKE</sequence>
<evidence type="ECO:0000313" key="1">
    <source>
        <dbReference type="EMBL" id="ABB74444.1"/>
    </source>
</evidence>
<reference evidence="1 2" key="2">
    <citation type="journal article" date="2008" name="Appl. Environ. Microbiol.">
        <title>Complete genome sequence of Nitrosospira multiformis, an ammonia-oxidizing bacterium from the soil environment.</title>
        <authorList>
            <person name="Norton J.M."/>
            <person name="Klotz M.G."/>
            <person name="Stein L.Y."/>
            <person name="Arp D.J."/>
            <person name="Bottomley P.J."/>
            <person name="Chain P.S."/>
            <person name="Hauser L.J."/>
            <person name="Land M.L."/>
            <person name="Larimer F.W."/>
            <person name="Shin M.W."/>
            <person name="Starkenburg S.R."/>
        </authorList>
    </citation>
    <scope>NUCLEOTIDE SEQUENCE [LARGE SCALE GENOMIC DNA]</scope>
    <source>
        <strain evidence="2">ATCC 25196 / NCIMB 11849 / C 71</strain>
    </source>
</reference>
<organism evidence="1 2">
    <name type="scientific">Nitrosospira multiformis (strain ATCC 25196 / NCIMB 11849 / C 71)</name>
    <dbReference type="NCBI Taxonomy" id="323848"/>
    <lineage>
        <taxon>Bacteria</taxon>
        <taxon>Pseudomonadati</taxon>
        <taxon>Pseudomonadota</taxon>
        <taxon>Betaproteobacteria</taxon>
        <taxon>Nitrosomonadales</taxon>
        <taxon>Nitrosomonadaceae</taxon>
        <taxon>Nitrosospira</taxon>
    </lineage>
</organism>
<gene>
    <name evidence="1" type="ordered locus">Nmul_A1141</name>
</gene>